<evidence type="ECO:0008006" key="3">
    <source>
        <dbReference type="Google" id="ProtNLM"/>
    </source>
</evidence>
<dbReference type="SUPFAM" id="SSF54001">
    <property type="entry name" value="Cysteine proteinases"/>
    <property type="match status" value="1"/>
</dbReference>
<dbReference type="InterPro" id="IPR038765">
    <property type="entry name" value="Papain-like_cys_pep_sf"/>
</dbReference>
<protein>
    <recommendedName>
        <fullName evidence="3">Transglutaminase-like domain-containing protein</fullName>
    </recommendedName>
</protein>
<dbReference type="AlphaFoldDB" id="C2G5H4"/>
<organism evidence="1 2">
    <name type="scientific">Sphingobacterium spiritivorum ATCC 33300</name>
    <dbReference type="NCBI Taxonomy" id="525372"/>
    <lineage>
        <taxon>Bacteria</taxon>
        <taxon>Pseudomonadati</taxon>
        <taxon>Bacteroidota</taxon>
        <taxon>Sphingobacteriia</taxon>
        <taxon>Sphingobacteriales</taxon>
        <taxon>Sphingobacteriaceae</taxon>
        <taxon>Sphingobacterium</taxon>
    </lineage>
</organism>
<dbReference type="HOGENOM" id="CLU_549689_0_0_10"/>
<dbReference type="PANTHER" id="PTHR35532:SF5">
    <property type="entry name" value="CARBOHYDRATE-BINDING DOMAIN-CONTAINING PROTEIN"/>
    <property type="match status" value="1"/>
</dbReference>
<proteinExistence type="predicted"/>
<dbReference type="Proteomes" id="UP000006241">
    <property type="component" value="Unassembled WGS sequence"/>
</dbReference>
<sequence>MTLNVGNIKCNTMLTLINHKKLLLNMCRYEFIPFLVLFLLLGCQNSDDIKGQINWQKLSKEYANPKDSLKLISLQFLKENMTDLKSETITFYDQENNNKINLDFRKFENDTSFFDFLDSKKISYKIHDTPDITILSTNDIRNLIEDTFEVWNKYPWSKNVSFDNFLNYLLPYKILDEYPDNWRQDLKKRFSKDLEKYNKYYYSGNDSLKKVYAQTNNLYYAFVVNRIDELFTYNPIPQYLTNRPGFNEISCLRYGDCFGGSYLGVYFLRSIGIPATVDIIPAWGIKNGGHSTEVFLNESGKMIAASGREITGPAKVFRLMFKRQNQWKDSISKYVDTSDFALSHLKHNHWKDVTNEHTNSKTIFWKDPLLSDLEPSFAYICVFNYGKWTPIYWGKSNKDKSYIFNNMGFPMLYRFAKPSKDGIKVSDAVHMVDSLGNISKINPAMYSRISARLHKINTGSESWVKRGNKYDLFYINKTGEWEYLSTNKCQTDSIIDFANIPGNTIYRLKPHKDKHELSRPFTLHENQQKWW</sequence>
<comment type="caution">
    <text evidence="1">The sequence shown here is derived from an EMBL/GenBank/DDBJ whole genome shotgun (WGS) entry which is preliminary data.</text>
</comment>
<evidence type="ECO:0000313" key="1">
    <source>
        <dbReference type="EMBL" id="EEI89540.1"/>
    </source>
</evidence>
<gene>
    <name evidence="1" type="ORF">HMPREF0765_4830</name>
</gene>
<reference evidence="1 2" key="1">
    <citation type="submission" date="2009-01" db="EMBL/GenBank/DDBJ databases">
        <authorList>
            <person name="Qin X."/>
            <person name="Bachman B."/>
            <person name="Battles P."/>
            <person name="Bell A."/>
            <person name="Bess C."/>
            <person name="Bickham C."/>
            <person name="Chaboub L."/>
            <person name="Chen D."/>
            <person name="Coyle M."/>
            <person name="Deiros D.R."/>
            <person name="Dinh H."/>
            <person name="Forbes L."/>
            <person name="Fowler G."/>
            <person name="Francisco L."/>
            <person name="Fu Q."/>
            <person name="Gubbala S."/>
            <person name="Hale W."/>
            <person name="Han Y."/>
            <person name="Hemphill L."/>
            <person name="Highlander S.K."/>
            <person name="Hirani K."/>
            <person name="Hogues M."/>
            <person name="Jackson L."/>
            <person name="Jakkamsetti A."/>
            <person name="Javaid M."/>
            <person name="Jiang H."/>
            <person name="Korchina V."/>
            <person name="Kovar C."/>
            <person name="Lara F."/>
            <person name="Lee S."/>
            <person name="Mata R."/>
            <person name="Mathew T."/>
            <person name="Moen C."/>
            <person name="Morales K."/>
            <person name="Munidasa M."/>
            <person name="Nazareth L."/>
            <person name="Ngo R."/>
            <person name="Nguyen L."/>
            <person name="Okwuonu G."/>
            <person name="Ongeri F."/>
            <person name="Patil S."/>
            <person name="Petrosino J."/>
            <person name="Pham C."/>
            <person name="Pham P."/>
            <person name="Pu L.-L."/>
            <person name="Puazo M."/>
            <person name="Raj R."/>
            <person name="Reid J."/>
            <person name="Rouhana J."/>
            <person name="Saada N."/>
            <person name="Shang Y."/>
            <person name="Simmons D."/>
            <person name="Thornton R."/>
            <person name="Warren J."/>
            <person name="Weissenberger G."/>
            <person name="Zhang J."/>
            <person name="Zhang L."/>
            <person name="Zhou C."/>
            <person name="Zhu D."/>
            <person name="Muzny D."/>
            <person name="Worley K."/>
            <person name="Gibbs R."/>
        </authorList>
    </citation>
    <scope>NUCLEOTIDE SEQUENCE [LARGE SCALE GENOMIC DNA]</scope>
    <source>
        <strain evidence="1 2">ATCC 33300</strain>
    </source>
</reference>
<name>C2G5H4_SPHSI</name>
<accession>C2G5H4</accession>
<evidence type="ECO:0000313" key="2">
    <source>
        <dbReference type="Proteomes" id="UP000006241"/>
    </source>
</evidence>
<dbReference type="PANTHER" id="PTHR35532">
    <property type="entry name" value="SIMILAR TO POLYHYDROXYALKANOATE DEPOLYMERASE"/>
    <property type="match status" value="1"/>
</dbReference>
<dbReference type="EMBL" id="ACHB01000102">
    <property type="protein sequence ID" value="EEI89540.1"/>
    <property type="molecule type" value="Genomic_DNA"/>
</dbReference>